<dbReference type="RefSeq" id="WP_154592582.1">
    <property type="nucleotide sequence ID" value="NZ_WLVL01000018.1"/>
</dbReference>
<evidence type="ECO:0000313" key="2">
    <source>
        <dbReference type="EMBL" id="MTB71238.1"/>
    </source>
</evidence>
<dbReference type="GO" id="GO:0006083">
    <property type="term" value="P:acetate metabolic process"/>
    <property type="evidence" value="ECO:0007669"/>
    <property type="project" value="InterPro"/>
</dbReference>
<dbReference type="InterPro" id="IPR038460">
    <property type="entry name" value="AcetylCoA_hyd_C_sf"/>
</dbReference>
<dbReference type="PANTHER" id="PTHR21432">
    <property type="entry name" value="ACETYL-COA HYDROLASE-RELATED"/>
    <property type="match status" value="1"/>
</dbReference>
<keyword evidence="3" id="KW-1185">Reference proteome</keyword>
<proteinExistence type="predicted"/>
<comment type="caution">
    <text evidence="2">The sequence shown here is derived from an EMBL/GenBank/DDBJ whole genome shotgun (WGS) entry which is preliminary data.</text>
</comment>
<dbReference type="Gene3D" id="3.40.1080.10">
    <property type="entry name" value="Glutaconate Coenzyme A-transferase"/>
    <property type="match status" value="1"/>
</dbReference>
<dbReference type="EMBL" id="WLVL01000018">
    <property type="protein sequence ID" value="MTB71238.1"/>
    <property type="molecule type" value="Genomic_DNA"/>
</dbReference>
<dbReference type="InterPro" id="IPR046433">
    <property type="entry name" value="ActCoA_hydro"/>
</dbReference>
<dbReference type="GO" id="GO:0016787">
    <property type="term" value="F:hydrolase activity"/>
    <property type="evidence" value="ECO:0007669"/>
    <property type="project" value="UniProtKB-KW"/>
</dbReference>
<dbReference type="Proteomes" id="UP000431092">
    <property type="component" value="Unassembled WGS sequence"/>
</dbReference>
<protein>
    <submittedName>
        <fullName evidence="2">Acetyl-CoA hydrolase</fullName>
    </submittedName>
</protein>
<reference evidence="2 3" key="1">
    <citation type="submission" date="2019-11" db="EMBL/GenBank/DDBJ databases">
        <title>Whole genome sequencing identifies a novel species of the genus Arsenicicoccus isolated from human blood.</title>
        <authorList>
            <person name="Jeong J.H."/>
            <person name="Kweon O.J."/>
            <person name="Kim H.R."/>
            <person name="Kim T.-H."/>
            <person name="Ha S.-M."/>
            <person name="Lee M.-K."/>
        </authorList>
    </citation>
    <scope>NUCLEOTIDE SEQUENCE [LARGE SCALE GENOMIC DNA]</scope>
    <source>
        <strain evidence="2 3">MKL-02</strain>
    </source>
</reference>
<dbReference type="Gene3D" id="3.40.1080.20">
    <property type="entry name" value="Acetyl-CoA hydrolase/transferase C-terminal domain"/>
    <property type="match status" value="1"/>
</dbReference>
<evidence type="ECO:0000313" key="3">
    <source>
        <dbReference type="Proteomes" id="UP000431092"/>
    </source>
</evidence>
<accession>A0A6I3IAJ7</accession>
<keyword evidence="2" id="KW-0378">Hydrolase</keyword>
<feature type="domain" description="Acetyl-CoA hydrolase/transferase C-terminal" evidence="1">
    <location>
        <begin position="253"/>
        <end position="401"/>
    </location>
</feature>
<dbReference type="Pfam" id="PF13336">
    <property type="entry name" value="AcetylCoA_hyd_C"/>
    <property type="match status" value="1"/>
</dbReference>
<dbReference type="Gene3D" id="3.30.750.70">
    <property type="entry name" value="4-hydroxybutyrate coenzyme like domains"/>
    <property type="match status" value="1"/>
</dbReference>
<dbReference type="SUPFAM" id="SSF100950">
    <property type="entry name" value="NagB/RpiA/CoA transferase-like"/>
    <property type="match status" value="2"/>
</dbReference>
<dbReference type="AlphaFoldDB" id="A0A6I3IAJ7"/>
<dbReference type="InterPro" id="IPR026888">
    <property type="entry name" value="AcetylCoA_hyd_C"/>
</dbReference>
<dbReference type="InterPro" id="IPR037171">
    <property type="entry name" value="NagB/RpiA_transferase-like"/>
</dbReference>
<sequence>MNVISTAQMKSLLERAPENPRVVATGNHVPPWALLEIVDEALPTYRLNMLNAPAGISTREGVEHESCFVGVGMRKLPTLHYTPTRLSLVPMLFRTTLAPDVVAVHVSAPIGGKVSLGVEVNVMVAAIEAVKERGGILVAQINKHMPYTYGDGEFPVDIFDAFIEADASIAAVQPQAKPDDATSLIGELVSGRVGNGATLQLGIGAVPDATLPGLARRHNLGIWTEMFSDGVLLLDRVGALDEMRPIVASFAFGSEALYQWCHLNNRIIMRRTEITNDPGQIAKQPQMTSINTALQVDLLSQANASRIGARIHSGFGGQTDFIVGALHSRGGQAMMALRSWHPKADVSTIVPMLTEPTTSFQHSAVITEQGVAEVFGHPEKVQARNIIENAAHPDVRESLWEGARGLGLA</sequence>
<dbReference type="GO" id="GO:0008775">
    <property type="term" value="F:acetate CoA-transferase activity"/>
    <property type="evidence" value="ECO:0007669"/>
    <property type="project" value="InterPro"/>
</dbReference>
<organism evidence="2 3">
    <name type="scientific">Arsenicicoccus cauae</name>
    <dbReference type="NCBI Taxonomy" id="2663847"/>
    <lineage>
        <taxon>Bacteria</taxon>
        <taxon>Bacillati</taxon>
        <taxon>Actinomycetota</taxon>
        <taxon>Actinomycetes</taxon>
        <taxon>Micrococcales</taxon>
        <taxon>Intrasporangiaceae</taxon>
        <taxon>Arsenicicoccus</taxon>
    </lineage>
</organism>
<evidence type="ECO:0000259" key="1">
    <source>
        <dbReference type="Pfam" id="PF13336"/>
    </source>
</evidence>
<name>A0A6I3IAJ7_9MICO</name>
<dbReference type="PANTHER" id="PTHR21432:SF20">
    <property type="entry name" value="ACETYL-COA HYDROLASE"/>
    <property type="match status" value="1"/>
</dbReference>
<gene>
    <name evidence="2" type="ORF">GGG17_04460</name>
</gene>